<feature type="signal peptide" evidence="2">
    <location>
        <begin position="1"/>
        <end position="24"/>
    </location>
</feature>
<evidence type="ECO:0000256" key="1">
    <source>
        <dbReference type="SAM" id="MobiDB-lite"/>
    </source>
</evidence>
<comment type="caution">
    <text evidence="3">The sequence shown here is derived from an EMBL/GenBank/DDBJ whole genome shotgun (WGS) entry which is preliminary data.</text>
</comment>
<name>A0A8S4FE20_PLUXY</name>
<feature type="compositionally biased region" description="Basic and acidic residues" evidence="1">
    <location>
        <begin position="25"/>
        <end position="43"/>
    </location>
</feature>
<dbReference type="AlphaFoldDB" id="A0A8S4FE20"/>
<evidence type="ECO:0000313" key="4">
    <source>
        <dbReference type="Proteomes" id="UP000653454"/>
    </source>
</evidence>
<evidence type="ECO:0000313" key="3">
    <source>
        <dbReference type="EMBL" id="CAG9126493.1"/>
    </source>
</evidence>
<evidence type="ECO:0000256" key="2">
    <source>
        <dbReference type="SAM" id="SignalP"/>
    </source>
</evidence>
<sequence>MPECVVWEGTIVFVVSWACGVAEASGRDQPARLRSRNDRDRGVEPAARGGAAGLEGAAAAPAAYQSTSRRPDTHGQRNIEHYSTSPGHIADALCPAKLSC</sequence>
<dbReference type="EMBL" id="CAJHNJ030000032">
    <property type="protein sequence ID" value="CAG9126493.1"/>
    <property type="molecule type" value="Genomic_DNA"/>
</dbReference>
<feature type="compositionally biased region" description="Basic and acidic residues" evidence="1">
    <location>
        <begin position="69"/>
        <end position="80"/>
    </location>
</feature>
<feature type="compositionally biased region" description="Low complexity" evidence="1">
    <location>
        <begin position="46"/>
        <end position="63"/>
    </location>
</feature>
<feature type="chain" id="PRO_5035781069" evidence="2">
    <location>
        <begin position="25"/>
        <end position="100"/>
    </location>
</feature>
<feature type="region of interest" description="Disordered" evidence="1">
    <location>
        <begin position="25"/>
        <end position="89"/>
    </location>
</feature>
<gene>
    <name evidence="3" type="ORF">PLXY2_LOCUS8682</name>
</gene>
<organism evidence="3 4">
    <name type="scientific">Plutella xylostella</name>
    <name type="common">Diamondback moth</name>
    <name type="synonym">Plutella maculipennis</name>
    <dbReference type="NCBI Taxonomy" id="51655"/>
    <lineage>
        <taxon>Eukaryota</taxon>
        <taxon>Metazoa</taxon>
        <taxon>Ecdysozoa</taxon>
        <taxon>Arthropoda</taxon>
        <taxon>Hexapoda</taxon>
        <taxon>Insecta</taxon>
        <taxon>Pterygota</taxon>
        <taxon>Neoptera</taxon>
        <taxon>Endopterygota</taxon>
        <taxon>Lepidoptera</taxon>
        <taxon>Glossata</taxon>
        <taxon>Ditrysia</taxon>
        <taxon>Yponomeutoidea</taxon>
        <taxon>Plutellidae</taxon>
        <taxon>Plutella</taxon>
    </lineage>
</organism>
<proteinExistence type="predicted"/>
<keyword evidence="2" id="KW-0732">Signal</keyword>
<protein>
    <submittedName>
        <fullName evidence="3">(diamondback moth) hypothetical protein</fullName>
    </submittedName>
</protein>
<keyword evidence="4" id="KW-1185">Reference proteome</keyword>
<reference evidence="3" key="1">
    <citation type="submission" date="2020-11" db="EMBL/GenBank/DDBJ databases">
        <authorList>
            <person name="Whiteford S."/>
        </authorList>
    </citation>
    <scope>NUCLEOTIDE SEQUENCE</scope>
</reference>
<accession>A0A8S4FE20</accession>
<dbReference type="Proteomes" id="UP000653454">
    <property type="component" value="Unassembled WGS sequence"/>
</dbReference>